<dbReference type="Pfam" id="PF13469">
    <property type="entry name" value="Sulfotransfer_3"/>
    <property type="match status" value="1"/>
</dbReference>
<dbReference type="InterPro" id="IPR027417">
    <property type="entry name" value="P-loop_NTPase"/>
</dbReference>
<proteinExistence type="predicted"/>
<evidence type="ECO:0000313" key="1">
    <source>
        <dbReference type="EMBL" id="TKB01493.1"/>
    </source>
</evidence>
<keyword evidence="1" id="KW-0808">Transferase</keyword>
<dbReference type="SUPFAM" id="SSF52540">
    <property type="entry name" value="P-loop containing nucleoside triphosphate hydrolases"/>
    <property type="match status" value="1"/>
</dbReference>
<accession>A0A4U0ZE33</accession>
<gene>
    <name evidence="1" type="ORF">E5672_16930</name>
</gene>
<dbReference type="Proteomes" id="UP000305471">
    <property type="component" value="Unassembled WGS sequence"/>
</dbReference>
<sequence length="327" mass="36870">MNIRKFYWEATTLTNRKQHSLKVLAELNNALSLLEEKFDVSAAPSSSVQGSTELEIKEAEGLLGRCANELNENAKPKLRIIHHLACSGGTLISKCLSALPNVYLLSEVHPHTSLALDVNKPRYSPTDISSLAKYANIPFANELADKIFKQSIIAAYEHVESLGGTLVLRDHTHADFHTSDEIPQRSTVVTLLEEHFNIQSILTVRDPIDSYSSLVKNGWVHFEPKSFDEYCRRLLILLEQFSADQIFSYELFSSEPQAQVSAICQKLELPFDEAFESIFSLFNVTGDSGRKSDAISARERIAPQTIIEESEKSSFYQKFKEKYHITI</sequence>
<protein>
    <submittedName>
        <fullName evidence="1">Sulfotransferase</fullName>
    </submittedName>
</protein>
<dbReference type="Gene3D" id="3.40.50.300">
    <property type="entry name" value="P-loop containing nucleotide triphosphate hydrolases"/>
    <property type="match status" value="1"/>
</dbReference>
<organism evidence="1 2">
    <name type="scientific">Alteromonas portus</name>
    <dbReference type="NCBI Taxonomy" id="2565549"/>
    <lineage>
        <taxon>Bacteria</taxon>
        <taxon>Pseudomonadati</taxon>
        <taxon>Pseudomonadota</taxon>
        <taxon>Gammaproteobacteria</taxon>
        <taxon>Alteromonadales</taxon>
        <taxon>Alteromonadaceae</taxon>
        <taxon>Alteromonas/Salinimonas group</taxon>
        <taxon>Alteromonas</taxon>
    </lineage>
</organism>
<name>A0A4U0ZE33_9ALTE</name>
<reference evidence="1 2" key="1">
    <citation type="submission" date="2019-04" db="EMBL/GenBank/DDBJ databases">
        <title>Alteromonas portus sp. nov., an alginate lyase-excreting marine bacterium.</title>
        <authorList>
            <person name="Huang H."/>
            <person name="Mo K."/>
            <person name="Bao S."/>
        </authorList>
    </citation>
    <scope>NUCLEOTIDE SEQUENCE [LARGE SCALE GENOMIC DNA]</scope>
    <source>
        <strain evidence="1 2">HB161718</strain>
    </source>
</reference>
<keyword evidence="2" id="KW-1185">Reference proteome</keyword>
<dbReference type="GO" id="GO:0016740">
    <property type="term" value="F:transferase activity"/>
    <property type="evidence" value="ECO:0007669"/>
    <property type="project" value="UniProtKB-KW"/>
</dbReference>
<evidence type="ECO:0000313" key="2">
    <source>
        <dbReference type="Proteomes" id="UP000305471"/>
    </source>
</evidence>
<comment type="caution">
    <text evidence="1">The sequence shown here is derived from an EMBL/GenBank/DDBJ whole genome shotgun (WGS) entry which is preliminary data.</text>
</comment>
<dbReference type="EMBL" id="SWCO01000010">
    <property type="protein sequence ID" value="TKB01493.1"/>
    <property type="molecule type" value="Genomic_DNA"/>
</dbReference>
<dbReference type="AlphaFoldDB" id="A0A4U0ZE33"/>